<reference evidence="17" key="1">
    <citation type="journal article" date="2011" name="Int. J. Cancer">
        <title>High throughput sequencing reveals diversity of Human Papillomaviruses in cutaneous lesions.</title>
        <authorList>
            <person name="Ekstrom J."/>
            <person name="Bzhalava D."/>
            <person name="Svenback D."/>
            <person name="Forslund O."/>
            <person name="Dillner J."/>
        </authorList>
    </citation>
    <scope>NUCLEOTIDE SEQUENCE [LARGE SCALE GENOMIC DNA]</scope>
</reference>
<dbReference type="Pfam" id="PF00508">
    <property type="entry name" value="PPV_E2_N"/>
    <property type="match status" value="1"/>
</dbReference>
<comment type="caution">
    <text evidence="12">Lacks conserved residue(s) required for the propagation of feature annotation.</text>
</comment>
<evidence type="ECO:0000256" key="7">
    <source>
        <dbReference type="ARBA" id="ARBA00022705"/>
    </source>
</evidence>
<keyword evidence="5 12" id="KW-0597">Phosphoprotein</keyword>
<dbReference type="Pfam" id="PF00511">
    <property type="entry name" value="PPV_E2_C"/>
    <property type="match status" value="1"/>
</dbReference>
<comment type="similarity">
    <text evidence="2">Belongs to the papillomaviridae E8^E2C protein family.</text>
</comment>
<evidence type="ECO:0000256" key="13">
    <source>
        <dbReference type="SAM" id="MobiDB-lite"/>
    </source>
</evidence>
<comment type="subcellular location">
    <subcellularLocation>
        <location evidence="1 12">Host nucleus</location>
    </subcellularLocation>
</comment>
<dbReference type="GO" id="GO:0039693">
    <property type="term" value="P:viral DNA genome replication"/>
    <property type="evidence" value="ECO:0007669"/>
    <property type="project" value="UniProtKB-UniRule"/>
</dbReference>
<dbReference type="HAMAP" id="MF_04001">
    <property type="entry name" value="PPV_E2"/>
    <property type="match status" value="1"/>
</dbReference>
<keyword evidence="8 12" id="KW-0805">Transcription regulation</keyword>
<dbReference type="InterPro" id="IPR033668">
    <property type="entry name" value="Reg_prot_E2"/>
</dbReference>
<evidence type="ECO:0000256" key="2">
    <source>
        <dbReference type="ARBA" id="ARBA00007794"/>
    </source>
</evidence>
<organism evidence="16 17">
    <name type="scientific">Human papillomavirus 155</name>
    <dbReference type="NCBI Taxonomy" id="1165934"/>
    <lineage>
        <taxon>Viruses</taxon>
        <taxon>Monodnaviria</taxon>
        <taxon>Shotokuvirae</taxon>
        <taxon>Cossaviricota</taxon>
        <taxon>Papovaviricetes</taxon>
        <taxon>Zurhausenvirales</taxon>
        <taxon>Papillomaviridae</taxon>
        <taxon>Firstpapillomavirinae</taxon>
        <taxon>Gammapapillomavirus</taxon>
        <taxon>Gammapapillomavirus 7</taxon>
    </lineage>
</organism>
<evidence type="ECO:0000259" key="14">
    <source>
        <dbReference type="Pfam" id="PF00508"/>
    </source>
</evidence>
<proteinExistence type="inferred from homology"/>
<dbReference type="Proteomes" id="UP000126513">
    <property type="component" value="Segment"/>
</dbReference>
<keyword evidence="11 12" id="KW-0804">Transcription</keyword>
<dbReference type="EMBL" id="JF906559">
    <property type="protein sequence ID" value="AEQ98808.1"/>
    <property type="molecule type" value="Genomic_DNA"/>
</dbReference>
<dbReference type="InterPro" id="IPR042504">
    <property type="entry name" value="Regulatory_protein_E2_N_2"/>
</dbReference>
<dbReference type="SUPFAM" id="SSF54957">
    <property type="entry name" value="Viral DNA-binding domain"/>
    <property type="match status" value="1"/>
</dbReference>
<evidence type="ECO:0000256" key="3">
    <source>
        <dbReference type="ARBA" id="ARBA00022491"/>
    </source>
</evidence>
<keyword evidence="3 12" id="KW-0678">Repressor</keyword>
<dbReference type="InterPro" id="IPR035975">
    <property type="entry name" value="E2/EBNA1_C_sf"/>
</dbReference>
<dbReference type="GO" id="GO:0006260">
    <property type="term" value="P:DNA replication"/>
    <property type="evidence" value="ECO:0007669"/>
    <property type="project" value="UniProtKB-KW"/>
</dbReference>
<evidence type="ECO:0000256" key="9">
    <source>
        <dbReference type="ARBA" id="ARBA00023125"/>
    </source>
</evidence>
<feature type="compositionally biased region" description="Polar residues" evidence="13">
    <location>
        <begin position="216"/>
        <end position="228"/>
    </location>
</feature>
<evidence type="ECO:0000256" key="1">
    <source>
        <dbReference type="ARBA" id="ARBA00004147"/>
    </source>
</evidence>
<dbReference type="InterPro" id="IPR036050">
    <property type="entry name" value="Regulatory_protein_E2_N"/>
</dbReference>
<evidence type="ECO:0000256" key="5">
    <source>
        <dbReference type="ARBA" id="ARBA00022553"/>
    </source>
</evidence>
<keyword evidence="9 12" id="KW-0238">DNA-binding</keyword>
<dbReference type="GO" id="GO:0003700">
    <property type="term" value="F:DNA-binding transcription factor activity"/>
    <property type="evidence" value="ECO:0007669"/>
    <property type="project" value="UniProtKB-UniRule"/>
</dbReference>
<keyword evidence="10 12" id="KW-0010">Activator</keyword>
<dbReference type="GO" id="GO:0000166">
    <property type="term" value="F:nucleotide binding"/>
    <property type="evidence" value="ECO:0007669"/>
    <property type="project" value="UniProtKB-UniRule"/>
</dbReference>
<dbReference type="Gene3D" id="1.10.287.30">
    <property type="entry name" value="E2 (early) protein, N terminal domain, subdomain 1"/>
    <property type="match status" value="1"/>
</dbReference>
<keyword evidence="7 12" id="KW-0235">DNA replication</keyword>
<comment type="subunit">
    <text evidence="12">Binds DNA as homodimer. Interacts with protein E1; this interaction greatly increases E1 DNA-binding activity. Interacts with protein L1; this interaction enhances E2-dependent replication and transcription activation. Interacts with protein L2; this interaction inhibits E2 transcriptional activity but not DNA replication function E2. Interacts with protein E7; this interaction inhibits E7 oncogenic activity. Interacts with host TAF1; this interaction modulates E2-dependent transcriptional regulation. Interacts with host BRD4; this interaction mediates E2 transcriptional activation function. Additionally, the interaction with host BRD4 on mitotic chromosomes mediates tethering of the viral genome. Interacts with host TOPBP1; this interaction is required for optimal viral DNA replication.</text>
</comment>
<dbReference type="InterPro" id="IPR012677">
    <property type="entry name" value="Nucleotide-bd_a/b_plait_sf"/>
</dbReference>
<feature type="compositionally biased region" description="Basic and acidic residues" evidence="13">
    <location>
        <begin position="274"/>
        <end position="286"/>
    </location>
</feature>
<dbReference type="Gene3D" id="3.30.70.330">
    <property type="match status" value="1"/>
</dbReference>
<comment type="function">
    <text evidence="12">Plays a role in the initiation of viral DNA replication. A dimer of E2 interacts with a dimer of E1 in order to improve specificity of E1 DNA binding activity. Once the complex recognizes and binds DNA at specific sites, the E2 dimer is removed from DNA. E2 also regulates viral transcription through binding to the E2RE response element (5'-ACCNNNNNNGGT-3') present in multiple copies in the regulatory regions of the viral genome. Activates or represses transcription depending on E2RE's position with regards to proximal promoter elements including the TATA-box. Repression occurs by sterically hindering the assembly of the transcription initiation complex.</text>
</comment>
<keyword evidence="4 12" id="KW-0244">Early protein</keyword>
<sequence>MESLTERYDSLQENLLQLYEAGSDKIEDHILYWDIVRHENVLLYYARQKGIGRLGLQPVPTLTVSEYKAKQAIGMSLQLKSLKESEYGKEPWTMQDTSYEIYSAAPKNTFKKGAFTVDVYYDEDQDNYYPYTAWTNIYYQNGDNKWHKVEGQADYEGLFYVTVDGEKIYYVEFNKDAVRFSRNGVWTVKYKKHEISSNSVTSTSGNTDGAARDTEQQQSPRSSTNTVGQEKKRRRQRESSSSPPTKQLRSSTSQSDGDTSSSPVGPRLRRRQRREREQASQRRELRTAGSSYPSPEEVGRRHRLVEGKNHSRLRQLQDEARDPPLILLTGPANTLKCYRNRFKSKYRSLVYATSTVFSWVGEGTERLGQQKMLIAFHTSTERSLFLKSVVLPKGVKYTLGQLDSL</sequence>
<dbReference type="GO" id="GO:0003677">
    <property type="term" value="F:DNA binding"/>
    <property type="evidence" value="ECO:0007669"/>
    <property type="project" value="UniProtKB-UniRule"/>
</dbReference>
<dbReference type="Gene3D" id="2.170.200.10">
    <property type="entry name" value="Papillomavirus E2 early protein domain"/>
    <property type="match status" value="1"/>
</dbReference>
<evidence type="ECO:0000313" key="17">
    <source>
        <dbReference type="Proteomes" id="UP000126513"/>
    </source>
</evidence>
<feature type="region of interest" description="DNA-binding domain" evidence="12">
    <location>
        <begin position="322"/>
        <end position="405"/>
    </location>
</feature>
<keyword evidence="6 12" id="KW-1048">Host nucleus</keyword>
<gene>
    <name evidence="12" type="primary">E2</name>
</gene>
<dbReference type="SUPFAM" id="SSF51332">
    <property type="entry name" value="E2 regulatory, transactivation domain"/>
    <property type="match status" value="1"/>
</dbReference>
<evidence type="ECO:0000256" key="12">
    <source>
        <dbReference type="HAMAP-Rule" id="MF_04001"/>
    </source>
</evidence>
<feature type="domain" description="Papillomavirus E2 N-terminal" evidence="14">
    <location>
        <begin position="1"/>
        <end position="197"/>
    </location>
</feature>
<evidence type="ECO:0000313" key="16">
    <source>
        <dbReference type="EMBL" id="AEQ98808.1"/>
    </source>
</evidence>
<feature type="region of interest" description="Disordered" evidence="13">
    <location>
        <begin position="196"/>
        <end position="310"/>
    </location>
</feature>
<protein>
    <recommendedName>
        <fullName evidence="12">Regulatory protein E2</fullName>
    </recommendedName>
</protein>
<evidence type="ECO:0000256" key="10">
    <source>
        <dbReference type="ARBA" id="ARBA00023159"/>
    </source>
</evidence>
<evidence type="ECO:0000256" key="8">
    <source>
        <dbReference type="ARBA" id="ARBA00023015"/>
    </source>
</evidence>
<feature type="compositionally biased region" description="Low complexity" evidence="13">
    <location>
        <begin position="250"/>
        <end position="262"/>
    </location>
</feature>
<evidence type="ECO:0000256" key="4">
    <source>
        <dbReference type="ARBA" id="ARBA00022518"/>
    </source>
</evidence>
<evidence type="ECO:0000256" key="6">
    <source>
        <dbReference type="ARBA" id="ARBA00022562"/>
    </source>
</evidence>
<name>G8EGT5_9PAPI</name>
<dbReference type="GO" id="GO:0006275">
    <property type="term" value="P:regulation of DNA replication"/>
    <property type="evidence" value="ECO:0007669"/>
    <property type="project" value="UniProtKB-UniRule"/>
</dbReference>
<feature type="compositionally biased region" description="Low complexity" evidence="13">
    <location>
        <begin position="196"/>
        <end position="207"/>
    </location>
</feature>
<dbReference type="GO" id="GO:0042025">
    <property type="term" value="C:host cell nucleus"/>
    <property type="evidence" value="ECO:0007669"/>
    <property type="project" value="UniProtKB-SubCell"/>
</dbReference>
<evidence type="ECO:0000256" key="11">
    <source>
        <dbReference type="ARBA" id="ARBA00023163"/>
    </source>
</evidence>
<comment type="PTM">
    <text evidence="12">Phosphorylated.</text>
</comment>
<dbReference type="InterPro" id="IPR042503">
    <property type="entry name" value="Regulatory_protein_E2_N_1"/>
</dbReference>
<evidence type="ECO:0000259" key="15">
    <source>
        <dbReference type="Pfam" id="PF00511"/>
    </source>
</evidence>
<comment type="similarity">
    <text evidence="12">Belongs to the papillomaviridae E2 protein family.</text>
</comment>
<dbReference type="InterPro" id="IPR000427">
    <property type="entry name" value="Papillomavirus_E2_C"/>
</dbReference>
<dbReference type="GO" id="GO:0006351">
    <property type="term" value="P:DNA-templated transcription"/>
    <property type="evidence" value="ECO:0007669"/>
    <property type="project" value="UniProtKB-UniRule"/>
</dbReference>
<feature type="domain" description="Papillomavirus E2 C-terminal" evidence="15">
    <location>
        <begin position="324"/>
        <end position="402"/>
    </location>
</feature>
<dbReference type="InterPro" id="IPR001866">
    <property type="entry name" value="PPV_E2_N"/>
</dbReference>
<accession>G8EGT5</accession>